<feature type="region of interest" description="Disordered" evidence="5">
    <location>
        <begin position="1"/>
        <end position="21"/>
    </location>
</feature>
<accession>A0ABW7HRW0</accession>
<dbReference type="InterPro" id="IPR015421">
    <property type="entry name" value="PyrdxlP-dep_Trfase_major"/>
</dbReference>
<dbReference type="Proteomes" id="UP001607069">
    <property type="component" value="Unassembled WGS sequence"/>
</dbReference>
<comment type="caution">
    <text evidence="7">The sequence shown here is derived from an EMBL/GenBank/DDBJ whole genome shotgun (WGS) entry which is preliminary data.</text>
</comment>
<dbReference type="RefSeq" id="WP_279951674.1">
    <property type="nucleotide sequence ID" value="NZ_BAABEN010000029.1"/>
</dbReference>
<feature type="compositionally biased region" description="Basic and acidic residues" evidence="5">
    <location>
        <begin position="337"/>
        <end position="346"/>
    </location>
</feature>
<dbReference type="Gene3D" id="3.40.640.10">
    <property type="entry name" value="Type I PLP-dependent aspartate aminotransferase-like (Major domain)"/>
    <property type="match status" value="1"/>
</dbReference>
<dbReference type="InterPro" id="IPR024892">
    <property type="entry name" value="ArAT"/>
</dbReference>
<keyword evidence="8" id="KW-1185">Reference proteome</keyword>
<dbReference type="InterPro" id="IPR015422">
    <property type="entry name" value="PyrdxlP-dep_Trfase_small"/>
</dbReference>
<feature type="region of interest" description="Disordered" evidence="5">
    <location>
        <begin position="336"/>
        <end position="358"/>
    </location>
</feature>
<evidence type="ECO:0000313" key="7">
    <source>
        <dbReference type="EMBL" id="MFH0248600.1"/>
    </source>
</evidence>
<dbReference type="EMBL" id="JBIHMK010000029">
    <property type="protein sequence ID" value="MFH0248600.1"/>
    <property type="molecule type" value="Genomic_DNA"/>
</dbReference>
<evidence type="ECO:0000259" key="6">
    <source>
        <dbReference type="Pfam" id="PF00155"/>
    </source>
</evidence>
<comment type="similarity">
    <text evidence="4">Belongs to the class-I pyridoxal-phosphate-dependent aminotransferase family.</text>
</comment>
<evidence type="ECO:0000256" key="4">
    <source>
        <dbReference type="RuleBase" id="RU000481"/>
    </source>
</evidence>
<keyword evidence="3" id="KW-0663">Pyridoxal phosphate</keyword>
<dbReference type="InterPro" id="IPR004838">
    <property type="entry name" value="NHTrfase_class1_PyrdxlP-BS"/>
</dbReference>
<dbReference type="CDD" id="cd00609">
    <property type="entry name" value="AAT_like"/>
    <property type="match status" value="1"/>
</dbReference>
<evidence type="ECO:0000256" key="3">
    <source>
        <dbReference type="ARBA" id="ARBA00022898"/>
    </source>
</evidence>
<reference evidence="7 8" key="1">
    <citation type="submission" date="2024-10" db="EMBL/GenBank/DDBJ databases">
        <authorList>
            <person name="Cho J.-C."/>
        </authorList>
    </citation>
    <scope>NUCLEOTIDE SEQUENCE [LARGE SCALE GENOMIC DNA]</scope>
    <source>
        <strain evidence="7 8">KCTC29696</strain>
    </source>
</reference>
<dbReference type="NCBIfam" id="NF002878">
    <property type="entry name" value="PRK03321.1"/>
    <property type="match status" value="1"/>
</dbReference>
<dbReference type="InterPro" id="IPR050106">
    <property type="entry name" value="HistidinolP_aminotransfase"/>
</dbReference>
<evidence type="ECO:0000313" key="8">
    <source>
        <dbReference type="Proteomes" id="UP001607069"/>
    </source>
</evidence>
<dbReference type="Gene3D" id="3.90.1150.10">
    <property type="entry name" value="Aspartate Aminotransferase, domain 1"/>
    <property type="match status" value="1"/>
</dbReference>
<evidence type="ECO:0000256" key="1">
    <source>
        <dbReference type="ARBA" id="ARBA00022576"/>
    </source>
</evidence>
<evidence type="ECO:0000256" key="5">
    <source>
        <dbReference type="SAM" id="MobiDB-lite"/>
    </source>
</evidence>
<organism evidence="7 8">
    <name type="scientific">Streptomyces chitinivorans</name>
    <dbReference type="NCBI Taxonomy" id="1257027"/>
    <lineage>
        <taxon>Bacteria</taxon>
        <taxon>Bacillati</taxon>
        <taxon>Actinomycetota</taxon>
        <taxon>Actinomycetes</taxon>
        <taxon>Kitasatosporales</taxon>
        <taxon>Streptomycetaceae</taxon>
        <taxon>Streptomyces</taxon>
    </lineage>
</organism>
<name>A0ABW7HRW0_9ACTN</name>
<protein>
    <recommendedName>
        <fullName evidence="4">Aminotransferase</fullName>
        <ecNumber evidence="4">2.6.1.-</ecNumber>
    </recommendedName>
</protein>
<gene>
    <name evidence="7" type="ORF">ACG5V6_10295</name>
</gene>
<proteinExistence type="inferred from homology"/>
<dbReference type="PANTHER" id="PTHR43643">
    <property type="entry name" value="HISTIDINOL-PHOSPHATE AMINOTRANSFERASE 2"/>
    <property type="match status" value="1"/>
</dbReference>
<feature type="domain" description="Aminotransferase class I/classII large" evidence="6">
    <location>
        <begin position="16"/>
        <end position="330"/>
    </location>
</feature>
<dbReference type="GO" id="GO:0004400">
    <property type="term" value="F:histidinol-phosphate transaminase activity"/>
    <property type="evidence" value="ECO:0007669"/>
    <property type="project" value="UniProtKB-EC"/>
</dbReference>
<sequence length="358" mass="38792">MTDATGPATAGREHRLSLNELPEAPIADLTRALRPSLDEPHRYPDPHARELTEAVARTYAVPPTDVLVGPGSATLLQHVVQWAAPGRGEVLYARPSFDAYRLIVRSAGARPVEVPLRDHRHDLPRMLENITADTRVLIVCNPNNPTGTVVNAADLTAFLRAVPERVVVVLDEAYHEFADAESTADGRELYRDRPNLVVLRSFSKAYGLAGLRVGYALAHPDTAHTLRDRLLPFSVSTVAQAAALTALARRTDVLRYAAHIVAERERLAERLALRGWPVVPSGANFLWLPLGSASEAFAAEAARQGILVRAVHGEGVRVTVGTETANDALLRLTARRSPAEPAHDALPRPGHRLGPAKA</sequence>
<dbReference type="EC" id="2.6.1.-" evidence="4"/>
<keyword evidence="2 4" id="KW-0808">Transferase</keyword>
<dbReference type="SUPFAM" id="SSF53383">
    <property type="entry name" value="PLP-dependent transferases"/>
    <property type="match status" value="1"/>
</dbReference>
<comment type="cofactor">
    <cofactor evidence="4">
        <name>pyridoxal 5'-phosphate</name>
        <dbReference type="ChEBI" id="CHEBI:597326"/>
    </cofactor>
</comment>
<dbReference type="PROSITE" id="PS00105">
    <property type="entry name" value="AA_TRANSFER_CLASS_1"/>
    <property type="match status" value="1"/>
</dbReference>
<evidence type="ECO:0000256" key="2">
    <source>
        <dbReference type="ARBA" id="ARBA00022679"/>
    </source>
</evidence>
<keyword evidence="1 4" id="KW-0032">Aminotransferase</keyword>
<dbReference type="Pfam" id="PF00155">
    <property type="entry name" value="Aminotran_1_2"/>
    <property type="match status" value="1"/>
</dbReference>
<dbReference type="InterPro" id="IPR015424">
    <property type="entry name" value="PyrdxlP-dep_Trfase"/>
</dbReference>
<dbReference type="PANTHER" id="PTHR43643:SF3">
    <property type="entry name" value="HISTIDINOL-PHOSPHATE AMINOTRANSFERASE"/>
    <property type="match status" value="1"/>
</dbReference>
<dbReference type="InterPro" id="IPR004839">
    <property type="entry name" value="Aminotransferase_I/II_large"/>
</dbReference>